<organism evidence="3">
    <name type="scientific">Haemonchus placei</name>
    <name type="common">Barber's pole worm</name>
    <dbReference type="NCBI Taxonomy" id="6290"/>
    <lineage>
        <taxon>Eukaryota</taxon>
        <taxon>Metazoa</taxon>
        <taxon>Ecdysozoa</taxon>
        <taxon>Nematoda</taxon>
        <taxon>Chromadorea</taxon>
        <taxon>Rhabditida</taxon>
        <taxon>Rhabditina</taxon>
        <taxon>Rhabditomorpha</taxon>
        <taxon>Strongyloidea</taxon>
        <taxon>Trichostrongylidae</taxon>
        <taxon>Haemonchus</taxon>
    </lineage>
</organism>
<dbReference type="EMBL" id="UZAF01016227">
    <property type="protein sequence ID" value="VDO23580.1"/>
    <property type="molecule type" value="Genomic_DNA"/>
</dbReference>
<reference evidence="1 2" key="2">
    <citation type="submission" date="2018-11" db="EMBL/GenBank/DDBJ databases">
        <authorList>
            <consortium name="Pathogen Informatics"/>
        </authorList>
    </citation>
    <scope>NUCLEOTIDE SEQUENCE [LARGE SCALE GENOMIC DNA]</scope>
    <source>
        <strain evidence="1 2">MHpl1</strain>
    </source>
</reference>
<reference evidence="3" key="1">
    <citation type="submission" date="2017-02" db="UniProtKB">
        <authorList>
            <consortium name="WormBaseParasite"/>
        </authorList>
    </citation>
    <scope>IDENTIFICATION</scope>
</reference>
<keyword evidence="2" id="KW-1185">Reference proteome</keyword>
<evidence type="ECO:0000313" key="3">
    <source>
        <dbReference type="WBParaSite" id="HPLM_0000459601-mRNA-1"/>
    </source>
</evidence>
<evidence type="ECO:0000313" key="2">
    <source>
        <dbReference type="Proteomes" id="UP000268014"/>
    </source>
</evidence>
<sequence length="93" mass="10428">MVGVNNFATPLVFAVKPLLLPREHESYGLSTTIGGWFGDGLLLQLTQRDKELIREGADRPLDLPYKRYDLRPCNDWDVLVICNVGSEGIVNNL</sequence>
<evidence type="ECO:0000313" key="1">
    <source>
        <dbReference type="EMBL" id="VDO23580.1"/>
    </source>
</evidence>
<proteinExistence type="predicted"/>
<dbReference type="Proteomes" id="UP000268014">
    <property type="component" value="Unassembled WGS sequence"/>
</dbReference>
<dbReference type="AlphaFoldDB" id="A0A0N4W412"/>
<protein>
    <submittedName>
        <fullName evidence="3">Malate dehydrogenase</fullName>
    </submittedName>
</protein>
<gene>
    <name evidence="1" type="ORF">HPLM_LOCUS4588</name>
</gene>
<accession>A0A0N4W412</accession>
<name>A0A0N4W412_HAEPC</name>
<dbReference type="WBParaSite" id="HPLM_0000459601-mRNA-1">
    <property type="protein sequence ID" value="HPLM_0000459601-mRNA-1"/>
    <property type="gene ID" value="HPLM_0000459601"/>
</dbReference>